<evidence type="ECO:0000313" key="3">
    <source>
        <dbReference type="EMBL" id="GGB28487.1"/>
    </source>
</evidence>
<dbReference type="GO" id="GO:0030288">
    <property type="term" value="C:outer membrane-bounded periplasmic space"/>
    <property type="evidence" value="ECO:0007669"/>
    <property type="project" value="InterPro"/>
</dbReference>
<dbReference type="GO" id="GO:0071555">
    <property type="term" value="P:cell wall organization"/>
    <property type="evidence" value="ECO:0007669"/>
    <property type="project" value="InterPro"/>
</dbReference>
<keyword evidence="4" id="KW-1185">Reference proteome</keyword>
<name>A0A916WSG9_9SPHN</name>
<dbReference type="Proteomes" id="UP000623067">
    <property type="component" value="Unassembled WGS sequence"/>
</dbReference>
<protein>
    <recommendedName>
        <fullName evidence="2">Pili assembly chaperone N-terminal domain-containing protein</fullName>
    </recommendedName>
</protein>
<dbReference type="Gene3D" id="2.60.40.10">
    <property type="entry name" value="Immunoglobulins"/>
    <property type="match status" value="1"/>
</dbReference>
<organism evidence="3 4">
    <name type="scientific">Sphingomonas metalli</name>
    <dbReference type="NCBI Taxonomy" id="1779358"/>
    <lineage>
        <taxon>Bacteria</taxon>
        <taxon>Pseudomonadati</taxon>
        <taxon>Pseudomonadota</taxon>
        <taxon>Alphaproteobacteria</taxon>
        <taxon>Sphingomonadales</taxon>
        <taxon>Sphingomonadaceae</taxon>
        <taxon>Sphingomonas</taxon>
    </lineage>
</organism>
<dbReference type="EMBL" id="BMIH01000002">
    <property type="protein sequence ID" value="GGB28487.1"/>
    <property type="molecule type" value="Genomic_DNA"/>
</dbReference>
<evidence type="ECO:0000256" key="1">
    <source>
        <dbReference type="SAM" id="SignalP"/>
    </source>
</evidence>
<reference evidence="3" key="1">
    <citation type="journal article" date="2014" name="Int. J. Syst. Evol. Microbiol.">
        <title>Complete genome sequence of Corynebacterium casei LMG S-19264T (=DSM 44701T), isolated from a smear-ripened cheese.</title>
        <authorList>
            <consortium name="US DOE Joint Genome Institute (JGI-PGF)"/>
            <person name="Walter F."/>
            <person name="Albersmeier A."/>
            <person name="Kalinowski J."/>
            <person name="Ruckert C."/>
        </authorList>
    </citation>
    <scope>NUCLEOTIDE SEQUENCE</scope>
    <source>
        <strain evidence="3">CGMCC 1.15330</strain>
    </source>
</reference>
<comment type="caution">
    <text evidence="3">The sequence shown here is derived from an EMBL/GenBank/DDBJ whole genome shotgun (WGS) entry which is preliminary data.</text>
</comment>
<dbReference type="Pfam" id="PF00345">
    <property type="entry name" value="PapD_N"/>
    <property type="match status" value="1"/>
</dbReference>
<sequence>MQRLTALFLSLAGLFAPAMANAAAVVIWPVDPVLRPGETATAIWLENKGDAPVTLQVRTFGWSQPAGEDRLDAQDRLVASPPIATVAPGARQLVRLIRRAPAGPAAPPVESAYRLIVDELPPPPAPAVDGAVQARLQVQMRYSIPLFAYAAAPAAPALGAQVTTGPAGRMLTIHNDGTTHARLTDLRLIGTGGRETMLRAGLVGYVLAGATIVIPLGDHQGGVVRVGVNGTDTVLGGQA</sequence>
<evidence type="ECO:0000259" key="2">
    <source>
        <dbReference type="Pfam" id="PF00345"/>
    </source>
</evidence>
<feature type="chain" id="PRO_5036696610" description="Pili assembly chaperone N-terminal domain-containing protein" evidence="1">
    <location>
        <begin position="23"/>
        <end position="239"/>
    </location>
</feature>
<proteinExistence type="predicted"/>
<gene>
    <name evidence="3" type="ORF">GCM10011380_17640</name>
</gene>
<feature type="signal peptide" evidence="1">
    <location>
        <begin position="1"/>
        <end position="22"/>
    </location>
</feature>
<reference evidence="3" key="2">
    <citation type="submission" date="2020-09" db="EMBL/GenBank/DDBJ databases">
        <authorList>
            <person name="Sun Q."/>
            <person name="Zhou Y."/>
        </authorList>
    </citation>
    <scope>NUCLEOTIDE SEQUENCE</scope>
    <source>
        <strain evidence="3">CGMCC 1.15330</strain>
    </source>
</reference>
<keyword evidence="1" id="KW-0732">Signal</keyword>
<evidence type="ECO:0000313" key="4">
    <source>
        <dbReference type="Proteomes" id="UP000623067"/>
    </source>
</evidence>
<feature type="domain" description="Pili assembly chaperone N-terminal" evidence="2">
    <location>
        <begin position="36"/>
        <end position="147"/>
    </location>
</feature>
<dbReference type="InterPro" id="IPR016147">
    <property type="entry name" value="Pili_assmbl_chaperone_N"/>
</dbReference>
<dbReference type="SUPFAM" id="SSF49354">
    <property type="entry name" value="PapD-like"/>
    <property type="match status" value="1"/>
</dbReference>
<accession>A0A916WSG9</accession>
<dbReference type="InterPro" id="IPR008962">
    <property type="entry name" value="PapD-like_sf"/>
</dbReference>
<dbReference type="PANTHER" id="PTHR30251:SF4">
    <property type="entry name" value="SLR1668 PROTEIN"/>
    <property type="match status" value="1"/>
</dbReference>
<dbReference type="AlphaFoldDB" id="A0A916WSG9"/>
<dbReference type="RefSeq" id="WP_188658358.1">
    <property type="nucleotide sequence ID" value="NZ_BMIH01000002.1"/>
</dbReference>
<dbReference type="InterPro" id="IPR013783">
    <property type="entry name" value="Ig-like_fold"/>
</dbReference>
<dbReference type="InterPro" id="IPR050643">
    <property type="entry name" value="Periplasmic_pilus_chap"/>
</dbReference>
<dbReference type="PANTHER" id="PTHR30251">
    <property type="entry name" value="PILUS ASSEMBLY CHAPERONE"/>
    <property type="match status" value="1"/>
</dbReference>